<dbReference type="PANTHER" id="PTHR30055:SF234">
    <property type="entry name" value="HTH-TYPE TRANSCRIPTIONAL REGULATOR BETI"/>
    <property type="match status" value="1"/>
</dbReference>
<dbReference type="InterPro" id="IPR049445">
    <property type="entry name" value="TetR_SbtR-like_C"/>
</dbReference>
<dbReference type="RefSeq" id="WP_380824468.1">
    <property type="nucleotide sequence ID" value="NZ_JBHTCG010000002.1"/>
</dbReference>
<evidence type="ECO:0000313" key="7">
    <source>
        <dbReference type="EMBL" id="MFC7381534.1"/>
    </source>
</evidence>
<organism evidence="7 8">
    <name type="scientific">Sphaerisporangium rhizosphaerae</name>
    <dbReference type="NCBI Taxonomy" id="2269375"/>
    <lineage>
        <taxon>Bacteria</taxon>
        <taxon>Bacillati</taxon>
        <taxon>Actinomycetota</taxon>
        <taxon>Actinomycetes</taxon>
        <taxon>Streptosporangiales</taxon>
        <taxon>Streptosporangiaceae</taxon>
        <taxon>Sphaerisporangium</taxon>
    </lineage>
</organism>
<feature type="DNA-binding region" description="H-T-H motif" evidence="4">
    <location>
        <begin position="46"/>
        <end position="65"/>
    </location>
</feature>
<accession>A0ABW2NWN0</accession>
<name>A0ABW2NWN0_9ACTN</name>
<keyword evidence="1" id="KW-0805">Transcription regulation</keyword>
<protein>
    <submittedName>
        <fullName evidence="7">TetR/AcrR family transcriptional regulator</fullName>
    </submittedName>
</protein>
<gene>
    <name evidence="7" type="ORF">ACFQSB_04890</name>
</gene>
<keyword evidence="2 4" id="KW-0238">DNA-binding</keyword>
<evidence type="ECO:0000256" key="2">
    <source>
        <dbReference type="ARBA" id="ARBA00023125"/>
    </source>
</evidence>
<dbReference type="InterPro" id="IPR036271">
    <property type="entry name" value="Tet_transcr_reg_TetR-rel_C_sf"/>
</dbReference>
<dbReference type="Proteomes" id="UP001596496">
    <property type="component" value="Unassembled WGS sequence"/>
</dbReference>
<dbReference type="Gene3D" id="1.10.357.10">
    <property type="entry name" value="Tetracycline Repressor, domain 2"/>
    <property type="match status" value="1"/>
</dbReference>
<dbReference type="InterPro" id="IPR001647">
    <property type="entry name" value="HTH_TetR"/>
</dbReference>
<dbReference type="Pfam" id="PF21597">
    <property type="entry name" value="TetR_C_43"/>
    <property type="match status" value="1"/>
</dbReference>
<dbReference type="PRINTS" id="PR00455">
    <property type="entry name" value="HTHTETR"/>
</dbReference>
<dbReference type="Pfam" id="PF00440">
    <property type="entry name" value="TetR_N"/>
    <property type="match status" value="1"/>
</dbReference>
<dbReference type="InterPro" id="IPR050109">
    <property type="entry name" value="HTH-type_TetR-like_transc_reg"/>
</dbReference>
<sequence>MPSFDAGLAPDRPQAPRLRRADAQRNYERLLATAREVFAERGADAPLDEIARRAGIGNATMYRHFPTRSELLIAVYADEVAALCSQGESLLTDASPGDALFEWLGAFLAHVATKRDLALTIPDDQEGQRSELFDRWHTAMRAIASKLLARAQDAAAARADLDPSDLLTLAAGIAAASTGPEQAERCLEVLRHGISRDGRGRRRGLQGG</sequence>
<proteinExistence type="predicted"/>
<evidence type="ECO:0000256" key="3">
    <source>
        <dbReference type="ARBA" id="ARBA00023163"/>
    </source>
</evidence>
<dbReference type="SUPFAM" id="SSF46689">
    <property type="entry name" value="Homeodomain-like"/>
    <property type="match status" value="1"/>
</dbReference>
<comment type="caution">
    <text evidence="7">The sequence shown here is derived from an EMBL/GenBank/DDBJ whole genome shotgun (WGS) entry which is preliminary data.</text>
</comment>
<dbReference type="EMBL" id="JBHTCG010000002">
    <property type="protein sequence ID" value="MFC7381534.1"/>
    <property type="molecule type" value="Genomic_DNA"/>
</dbReference>
<dbReference type="SUPFAM" id="SSF48498">
    <property type="entry name" value="Tetracyclin repressor-like, C-terminal domain"/>
    <property type="match status" value="1"/>
</dbReference>
<dbReference type="InterPro" id="IPR009057">
    <property type="entry name" value="Homeodomain-like_sf"/>
</dbReference>
<keyword evidence="8" id="KW-1185">Reference proteome</keyword>
<keyword evidence="3" id="KW-0804">Transcription</keyword>
<evidence type="ECO:0000313" key="8">
    <source>
        <dbReference type="Proteomes" id="UP001596496"/>
    </source>
</evidence>
<reference evidence="8" key="1">
    <citation type="journal article" date="2019" name="Int. J. Syst. Evol. Microbiol.">
        <title>The Global Catalogue of Microorganisms (GCM) 10K type strain sequencing project: providing services to taxonomists for standard genome sequencing and annotation.</title>
        <authorList>
            <consortium name="The Broad Institute Genomics Platform"/>
            <consortium name="The Broad Institute Genome Sequencing Center for Infectious Disease"/>
            <person name="Wu L."/>
            <person name="Ma J."/>
        </authorList>
    </citation>
    <scope>NUCLEOTIDE SEQUENCE [LARGE SCALE GENOMIC DNA]</scope>
    <source>
        <strain evidence="8">CECT 7649</strain>
    </source>
</reference>
<evidence type="ECO:0000256" key="1">
    <source>
        <dbReference type="ARBA" id="ARBA00023015"/>
    </source>
</evidence>
<evidence type="ECO:0000256" key="4">
    <source>
        <dbReference type="PROSITE-ProRule" id="PRU00335"/>
    </source>
</evidence>
<evidence type="ECO:0000256" key="5">
    <source>
        <dbReference type="SAM" id="MobiDB-lite"/>
    </source>
</evidence>
<dbReference type="PANTHER" id="PTHR30055">
    <property type="entry name" value="HTH-TYPE TRANSCRIPTIONAL REGULATOR RUTR"/>
    <property type="match status" value="1"/>
</dbReference>
<evidence type="ECO:0000259" key="6">
    <source>
        <dbReference type="PROSITE" id="PS50977"/>
    </source>
</evidence>
<feature type="domain" description="HTH tetR-type" evidence="6">
    <location>
        <begin position="24"/>
        <end position="83"/>
    </location>
</feature>
<dbReference type="PROSITE" id="PS50977">
    <property type="entry name" value="HTH_TETR_2"/>
    <property type="match status" value="1"/>
</dbReference>
<feature type="region of interest" description="Disordered" evidence="5">
    <location>
        <begin position="1"/>
        <end position="20"/>
    </location>
</feature>